<dbReference type="AlphaFoldDB" id="A0A4R3MM40"/>
<protein>
    <submittedName>
        <fullName evidence="7">Fatty-acid peroxygenase</fullName>
    </submittedName>
</protein>
<dbReference type="PANTHER" id="PTHR24302:SF15">
    <property type="entry name" value="FATTY-ACID PEROXYGENASE"/>
    <property type="match status" value="1"/>
</dbReference>
<dbReference type="PANTHER" id="PTHR24302">
    <property type="entry name" value="CYTOCHROME P450 FAMILY 3"/>
    <property type="match status" value="1"/>
</dbReference>
<dbReference type="GO" id="GO:0020037">
    <property type="term" value="F:heme binding"/>
    <property type="evidence" value="ECO:0007669"/>
    <property type="project" value="InterPro"/>
</dbReference>
<dbReference type="InterPro" id="IPR050705">
    <property type="entry name" value="Cytochrome_P450_3A"/>
</dbReference>
<comment type="cofactor">
    <cofactor evidence="6">
        <name>heme</name>
        <dbReference type="ChEBI" id="CHEBI:30413"/>
    </cofactor>
</comment>
<organism evidence="7 8">
    <name type="scientific">Melghiribacillus thermohalophilus</name>
    <dbReference type="NCBI Taxonomy" id="1324956"/>
    <lineage>
        <taxon>Bacteria</taxon>
        <taxon>Bacillati</taxon>
        <taxon>Bacillota</taxon>
        <taxon>Bacilli</taxon>
        <taxon>Bacillales</taxon>
        <taxon>Bacillaceae</taxon>
        <taxon>Melghiribacillus</taxon>
    </lineage>
</organism>
<name>A0A4R3MM40_9BACI</name>
<evidence type="ECO:0000313" key="8">
    <source>
        <dbReference type="Proteomes" id="UP000294650"/>
    </source>
</evidence>
<evidence type="ECO:0000256" key="3">
    <source>
        <dbReference type="ARBA" id="ARBA00022723"/>
    </source>
</evidence>
<dbReference type="InterPro" id="IPR002401">
    <property type="entry name" value="Cyt_P450_E_grp-I"/>
</dbReference>
<evidence type="ECO:0000256" key="5">
    <source>
        <dbReference type="ARBA" id="ARBA00023004"/>
    </source>
</evidence>
<evidence type="ECO:0000256" key="1">
    <source>
        <dbReference type="ARBA" id="ARBA00010617"/>
    </source>
</evidence>
<dbReference type="InterPro" id="IPR036396">
    <property type="entry name" value="Cyt_P450_sf"/>
</dbReference>
<keyword evidence="4" id="KW-0560">Oxidoreductase</keyword>
<dbReference type="SUPFAM" id="SSF48264">
    <property type="entry name" value="Cytochrome P450"/>
    <property type="match status" value="1"/>
</dbReference>
<gene>
    <name evidence="7" type="ORF">EDD68_13519</name>
</gene>
<dbReference type="PRINTS" id="PR00463">
    <property type="entry name" value="EP450I"/>
</dbReference>
<evidence type="ECO:0000313" key="7">
    <source>
        <dbReference type="EMBL" id="TCT15985.1"/>
    </source>
</evidence>
<sequence>MTEQQNIPKEETLDHSAALLREGYLFISNRMKKFQSDLFETRVMGKKVVCITGEEAARVFYNTEFFKRKGAAPYRVQQSLFGVNAIQTKDDAEHLNRKQMFMSVMTSSHEKELADMTKNQWDSVSRRWEQSDEVVLFDEAKEVLCRVACRWAGVLLHNTEVKKRAEDFYAMVDAFGAIGPRHWEGRMARNRTEAWIKDMIKKVRRGTLKVDSHSVIHQMAFYKDAEGNQLDPRMAAIELINVLRPIVAIANYITFSALALHEHPEYTHILHSRNKQYLEYFVHEVRRYYPFGPFLGAIVRKDFVWANYPFKKGQLVFLDIYGTNHDPRIWEEPDRFKPERFRGWDGNLYNFIPQGGGDPASGHRCPGEGITIEVMKATLDFLVNKIEYDVPDQDLSYSLVRMPSMVRSGFVMNHIRRL</sequence>
<dbReference type="OrthoDB" id="9764248at2"/>
<evidence type="ECO:0000256" key="4">
    <source>
        <dbReference type="ARBA" id="ARBA00023002"/>
    </source>
</evidence>
<dbReference type="Proteomes" id="UP000294650">
    <property type="component" value="Unassembled WGS sequence"/>
</dbReference>
<keyword evidence="3 6" id="KW-0479">Metal-binding</keyword>
<dbReference type="CDD" id="cd11067">
    <property type="entry name" value="CYP152"/>
    <property type="match status" value="1"/>
</dbReference>
<keyword evidence="2 6" id="KW-0349">Heme</keyword>
<dbReference type="Pfam" id="PF00067">
    <property type="entry name" value="p450"/>
    <property type="match status" value="1"/>
</dbReference>
<keyword evidence="5 6" id="KW-0408">Iron</keyword>
<reference evidence="7 8" key="1">
    <citation type="submission" date="2019-03" db="EMBL/GenBank/DDBJ databases">
        <title>Genomic Encyclopedia of Type Strains, Phase IV (KMG-IV): sequencing the most valuable type-strain genomes for metagenomic binning, comparative biology and taxonomic classification.</title>
        <authorList>
            <person name="Goeker M."/>
        </authorList>
    </citation>
    <scope>NUCLEOTIDE SEQUENCE [LARGE SCALE GENOMIC DNA]</scope>
    <source>
        <strain evidence="7 8">DSM 25894</strain>
    </source>
</reference>
<keyword evidence="8" id="KW-1185">Reference proteome</keyword>
<accession>A0A4R3MM40</accession>
<dbReference type="GO" id="GO:0004497">
    <property type="term" value="F:monooxygenase activity"/>
    <property type="evidence" value="ECO:0007669"/>
    <property type="project" value="InterPro"/>
</dbReference>
<comment type="similarity">
    <text evidence="1">Belongs to the cytochrome P450 family.</text>
</comment>
<proteinExistence type="inferred from homology"/>
<evidence type="ECO:0000256" key="2">
    <source>
        <dbReference type="ARBA" id="ARBA00022617"/>
    </source>
</evidence>
<feature type="binding site" description="axial binding residue" evidence="6">
    <location>
        <position position="365"/>
    </location>
    <ligand>
        <name>heme</name>
        <dbReference type="ChEBI" id="CHEBI:30413"/>
    </ligand>
    <ligandPart>
        <name>Fe</name>
        <dbReference type="ChEBI" id="CHEBI:18248"/>
    </ligandPart>
</feature>
<dbReference type="EMBL" id="SMAN01000035">
    <property type="protein sequence ID" value="TCT15985.1"/>
    <property type="molecule type" value="Genomic_DNA"/>
</dbReference>
<dbReference type="RefSeq" id="WP_132373235.1">
    <property type="nucleotide sequence ID" value="NZ_SMAN01000035.1"/>
</dbReference>
<dbReference type="GO" id="GO:0016705">
    <property type="term" value="F:oxidoreductase activity, acting on paired donors, with incorporation or reduction of molecular oxygen"/>
    <property type="evidence" value="ECO:0007669"/>
    <property type="project" value="InterPro"/>
</dbReference>
<dbReference type="InterPro" id="IPR001128">
    <property type="entry name" value="Cyt_P450"/>
</dbReference>
<dbReference type="GO" id="GO:0005506">
    <property type="term" value="F:iron ion binding"/>
    <property type="evidence" value="ECO:0007669"/>
    <property type="project" value="InterPro"/>
</dbReference>
<comment type="caution">
    <text evidence="7">The sequence shown here is derived from an EMBL/GenBank/DDBJ whole genome shotgun (WGS) entry which is preliminary data.</text>
</comment>
<dbReference type="Gene3D" id="1.10.630.10">
    <property type="entry name" value="Cytochrome P450"/>
    <property type="match status" value="1"/>
</dbReference>
<evidence type="ECO:0000256" key="6">
    <source>
        <dbReference type="PIRSR" id="PIRSR602401-1"/>
    </source>
</evidence>